<organism evidence="2 3">
    <name type="scientific">Steinernema glaseri</name>
    <dbReference type="NCBI Taxonomy" id="37863"/>
    <lineage>
        <taxon>Eukaryota</taxon>
        <taxon>Metazoa</taxon>
        <taxon>Ecdysozoa</taxon>
        <taxon>Nematoda</taxon>
        <taxon>Chromadorea</taxon>
        <taxon>Rhabditida</taxon>
        <taxon>Tylenchina</taxon>
        <taxon>Panagrolaimomorpha</taxon>
        <taxon>Strongyloidoidea</taxon>
        <taxon>Steinernematidae</taxon>
        <taxon>Steinernema</taxon>
    </lineage>
</organism>
<dbReference type="AlphaFoldDB" id="A0A1I7Y4C1"/>
<proteinExistence type="predicted"/>
<feature type="compositionally biased region" description="Basic and acidic residues" evidence="1">
    <location>
        <begin position="25"/>
        <end position="47"/>
    </location>
</feature>
<keyword evidence="2" id="KW-1185">Reference proteome</keyword>
<accession>A0A1I7Y4C1</accession>
<sequence length="113" mass="12786">MKKLMINCTTVDVALKTQNMEKQGEGIMHKSMEPLRENGSEGAEDARSTVNWQRSYIFVGRQQKENEQKKENGIKEPVEKEGSTIRRREQALETHATAQLCTSASVSATFTLR</sequence>
<feature type="region of interest" description="Disordered" evidence="1">
    <location>
        <begin position="25"/>
        <end position="48"/>
    </location>
</feature>
<evidence type="ECO:0000256" key="1">
    <source>
        <dbReference type="SAM" id="MobiDB-lite"/>
    </source>
</evidence>
<dbReference type="WBParaSite" id="L893_g126.t1">
    <property type="protein sequence ID" value="L893_g126.t1"/>
    <property type="gene ID" value="L893_g126"/>
</dbReference>
<protein>
    <submittedName>
        <fullName evidence="3">Uncharacterized protein</fullName>
    </submittedName>
</protein>
<evidence type="ECO:0000313" key="2">
    <source>
        <dbReference type="Proteomes" id="UP000095287"/>
    </source>
</evidence>
<evidence type="ECO:0000313" key="3">
    <source>
        <dbReference type="WBParaSite" id="L893_g126.t1"/>
    </source>
</evidence>
<reference evidence="3" key="1">
    <citation type="submission" date="2016-11" db="UniProtKB">
        <authorList>
            <consortium name="WormBaseParasite"/>
        </authorList>
    </citation>
    <scope>IDENTIFICATION</scope>
</reference>
<feature type="compositionally biased region" description="Basic and acidic residues" evidence="1">
    <location>
        <begin position="62"/>
        <end position="91"/>
    </location>
</feature>
<feature type="region of interest" description="Disordered" evidence="1">
    <location>
        <begin position="61"/>
        <end position="91"/>
    </location>
</feature>
<dbReference type="Proteomes" id="UP000095287">
    <property type="component" value="Unplaced"/>
</dbReference>
<name>A0A1I7Y4C1_9BILA</name>